<feature type="transmembrane region" description="Helical" evidence="7">
    <location>
        <begin position="267"/>
        <end position="292"/>
    </location>
</feature>
<comment type="similarity">
    <text evidence="6">Belongs to the ABC-4 integral membrane protein family.</text>
</comment>
<evidence type="ECO:0000313" key="11">
    <source>
        <dbReference type="Proteomes" id="UP000001917"/>
    </source>
</evidence>
<dbReference type="STRING" id="521098.Aaci_1506"/>
<dbReference type="InterPro" id="IPR003838">
    <property type="entry name" value="ABC3_permease_C"/>
</dbReference>
<feature type="domain" description="MacB-like periplasmic core" evidence="9">
    <location>
        <begin position="19"/>
        <end position="229"/>
    </location>
</feature>
<dbReference type="InterPro" id="IPR025857">
    <property type="entry name" value="MacB_PCD"/>
</dbReference>
<dbReference type="Pfam" id="PF12704">
    <property type="entry name" value="MacB_PCD"/>
    <property type="match status" value="1"/>
</dbReference>
<feature type="transmembrane region" description="Helical" evidence="7">
    <location>
        <begin position="354"/>
        <end position="373"/>
    </location>
</feature>
<dbReference type="InterPro" id="IPR050250">
    <property type="entry name" value="Macrolide_Exporter_MacB"/>
</dbReference>
<keyword evidence="2" id="KW-1003">Cell membrane</keyword>
<gene>
    <name evidence="10" type="ordered locus">Aaci_1506</name>
</gene>
<protein>
    <recommendedName>
        <fullName evidence="12">ABC3 transporter permease protein domain-containing protein</fullName>
    </recommendedName>
</protein>
<comment type="subcellular location">
    <subcellularLocation>
        <location evidence="1">Cell membrane</location>
        <topology evidence="1">Multi-pass membrane protein</topology>
    </subcellularLocation>
</comment>
<keyword evidence="4 7" id="KW-1133">Transmembrane helix</keyword>
<keyword evidence="3 7" id="KW-0812">Transmembrane</keyword>
<evidence type="ECO:0000256" key="3">
    <source>
        <dbReference type="ARBA" id="ARBA00022692"/>
    </source>
</evidence>
<evidence type="ECO:0000256" key="7">
    <source>
        <dbReference type="SAM" id="Phobius"/>
    </source>
</evidence>
<dbReference type="GO" id="GO:0022857">
    <property type="term" value="F:transmembrane transporter activity"/>
    <property type="evidence" value="ECO:0007669"/>
    <property type="project" value="TreeGrafter"/>
</dbReference>
<organism evidence="10 11">
    <name type="scientific">Alicyclobacillus acidocaldarius subsp. acidocaldarius (strain ATCC 27009 / DSM 446 / BCRC 14685 / JCM 5260 / KCTC 1825 / NBRC 15652 / NCIMB 11725 / NRRL B-14509 / 104-IA)</name>
    <name type="common">Bacillus acidocaldarius</name>
    <dbReference type="NCBI Taxonomy" id="521098"/>
    <lineage>
        <taxon>Bacteria</taxon>
        <taxon>Bacillati</taxon>
        <taxon>Bacillota</taxon>
        <taxon>Bacilli</taxon>
        <taxon>Bacillales</taxon>
        <taxon>Alicyclobacillaceae</taxon>
        <taxon>Alicyclobacillus</taxon>
    </lineage>
</organism>
<dbReference type="EMBL" id="CP001727">
    <property type="protein sequence ID" value="ACV58530.1"/>
    <property type="molecule type" value="Genomic_DNA"/>
</dbReference>
<evidence type="ECO:0000313" key="10">
    <source>
        <dbReference type="EMBL" id="ACV58530.1"/>
    </source>
</evidence>
<evidence type="ECO:0000256" key="4">
    <source>
        <dbReference type="ARBA" id="ARBA00022989"/>
    </source>
</evidence>
<feature type="transmembrane region" description="Helical" evidence="7">
    <location>
        <begin position="323"/>
        <end position="342"/>
    </location>
</feature>
<dbReference type="PANTHER" id="PTHR30572:SF4">
    <property type="entry name" value="ABC TRANSPORTER PERMEASE YTRF"/>
    <property type="match status" value="1"/>
</dbReference>
<dbReference type="HOGENOM" id="CLU_000604_8_0_9"/>
<sequence length="389" mass="42089">MRENLIEVLRNLKRCPLESVLAVVGICFGVGGIFLLSSIGAGVRQSIDSEVAAIGPGIMSVQASVATQNLIRESDVQAIAKTLGSQAVVSPVVESSVTMHGRNGDVSGYAIGVDSEFPDIESLTLLKGHFFTAIDNAESRSVCLINTYLVNQLFGGENPVGKQVLVNNIPLTIEGTFEVSNNVSAAANIGEVLLPISTYLNNFTSEDSITEILLKANRVQDIRLIENEVLTQLLRDHQWTIPLSDYSVFTQDNLISSSNSLKHLFSIFVWVADFVSFVVGGIGIMNVMLMAVSDRHKEIGIYLSFGATRRFIIQHFLLESSMLSLVGTVFGILLGTMTGMLLMMKGIPISFNVWVYTEDIGVGVLIGTLFGLYPSLRAATMTPGVALRH</sequence>
<keyword evidence="11" id="KW-1185">Reference proteome</keyword>
<dbReference type="PANTHER" id="PTHR30572">
    <property type="entry name" value="MEMBRANE COMPONENT OF TRANSPORTER-RELATED"/>
    <property type="match status" value="1"/>
</dbReference>
<evidence type="ECO:0008006" key="12">
    <source>
        <dbReference type="Google" id="ProtNLM"/>
    </source>
</evidence>
<reference evidence="11" key="1">
    <citation type="submission" date="2009-09" db="EMBL/GenBank/DDBJ databases">
        <title>The complete chromosome of Alicyclobacillus acidocaldarius subsp. acidocaldarius DSM 446.</title>
        <authorList>
            <consortium name="US DOE Joint Genome Institute (JGI-PGF)"/>
            <person name="Lucas S."/>
            <person name="Copeland A."/>
            <person name="Lapidus A."/>
            <person name="Glavina del Rio T."/>
            <person name="Dalin E."/>
            <person name="Tice H."/>
            <person name="Bruce D."/>
            <person name="Goodwin L."/>
            <person name="Pitluck S."/>
            <person name="Kyrpides N."/>
            <person name="Mavromatis K."/>
            <person name="Ivanova N."/>
            <person name="Ovchinnikova G."/>
            <person name="Chertkov O."/>
            <person name="Sims D."/>
            <person name="Brettin T."/>
            <person name="Detter J.C."/>
            <person name="Han C."/>
            <person name="Larimer F."/>
            <person name="Land M."/>
            <person name="Hauser L."/>
            <person name="Markowitz V."/>
            <person name="Cheng J.-F."/>
            <person name="Hugenholtz P."/>
            <person name="Woyke T."/>
            <person name="Wu D."/>
            <person name="Pukall R."/>
            <person name="Klenk H.-P."/>
            <person name="Eisen J.A."/>
        </authorList>
    </citation>
    <scope>NUCLEOTIDE SEQUENCE [LARGE SCALE GENOMIC DNA]</scope>
    <source>
        <strain evidence="11">ATCC 27009 / DSM 446 / BCRC 14685 / JCM 5260 / KCTC 1825 / NBRC 15652 / NCIMB 11725 / NRRL B-14509 / 104-IA</strain>
    </source>
</reference>
<evidence type="ECO:0000259" key="8">
    <source>
        <dbReference type="Pfam" id="PF02687"/>
    </source>
</evidence>
<feature type="transmembrane region" description="Helical" evidence="7">
    <location>
        <begin position="20"/>
        <end position="43"/>
    </location>
</feature>
<reference evidence="10 11" key="2">
    <citation type="journal article" date="2010" name="Stand. Genomic Sci.">
        <title>Complete genome sequence of Alicyclobacillus acidocaldarius type strain (104-IA).</title>
        <authorList>
            <person name="Mavromatis K."/>
            <person name="Sikorski J."/>
            <person name="Lapidus A."/>
            <person name="Glavina Del Rio T."/>
            <person name="Copeland A."/>
            <person name="Tice H."/>
            <person name="Cheng J.F."/>
            <person name="Lucas S."/>
            <person name="Chen F."/>
            <person name="Nolan M."/>
            <person name="Bruce D."/>
            <person name="Goodwin L."/>
            <person name="Pitluck S."/>
            <person name="Ivanova N."/>
            <person name="Ovchinnikova G."/>
            <person name="Pati A."/>
            <person name="Chen A."/>
            <person name="Palaniappan K."/>
            <person name="Land M."/>
            <person name="Hauser L."/>
            <person name="Chang Y.J."/>
            <person name="Jeffries C.D."/>
            <person name="Chain P."/>
            <person name="Meincke L."/>
            <person name="Sims D."/>
            <person name="Chertkov O."/>
            <person name="Han C."/>
            <person name="Brettin T."/>
            <person name="Detter J.C."/>
            <person name="Wahrenburg C."/>
            <person name="Rohde M."/>
            <person name="Pukall R."/>
            <person name="Goker M."/>
            <person name="Bristow J."/>
            <person name="Eisen J.A."/>
            <person name="Markowitz V."/>
            <person name="Hugenholtz P."/>
            <person name="Klenk H.P."/>
            <person name="Kyrpides N.C."/>
        </authorList>
    </citation>
    <scope>NUCLEOTIDE SEQUENCE [LARGE SCALE GENOMIC DNA]</scope>
    <source>
        <strain evidence="11">ATCC 27009 / DSM 446 / BCRC 14685 / JCM 5260 / KCTC 1825 / NBRC 15652 / NCIMB 11725 / NRRL B-14509 / 104-IA</strain>
    </source>
</reference>
<evidence type="ECO:0000259" key="9">
    <source>
        <dbReference type="Pfam" id="PF12704"/>
    </source>
</evidence>
<evidence type="ECO:0000256" key="5">
    <source>
        <dbReference type="ARBA" id="ARBA00023136"/>
    </source>
</evidence>
<accession>C8WWQ9</accession>
<dbReference type="AlphaFoldDB" id="C8WWQ9"/>
<proteinExistence type="inferred from homology"/>
<dbReference type="KEGG" id="aac:Aaci_1506"/>
<name>C8WWQ9_ALIAD</name>
<dbReference type="Proteomes" id="UP000001917">
    <property type="component" value="Chromosome"/>
</dbReference>
<dbReference type="GO" id="GO:0005886">
    <property type="term" value="C:plasma membrane"/>
    <property type="evidence" value="ECO:0007669"/>
    <property type="project" value="UniProtKB-SubCell"/>
</dbReference>
<evidence type="ECO:0000256" key="6">
    <source>
        <dbReference type="ARBA" id="ARBA00038076"/>
    </source>
</evidence>
<evidence type="ECO:0000256" key="2">
    <source>
        <dbReference type="ARBA" id="ARBA00022475"/>
    </source>
</evidence>
<dbReference type="Pfam" id="PF02687">
    <property type="entry name" value="FtsX"/>
    <property type="match status" value="1"/>
</dbReference>
<feature type="domain" description="ABC3 transporter permease C-terminal" evidence="8">
    <location>
        <begin position="274"/>
        <end position="383"/>
    </location>
</feature>
<dbReference type="eggNOG" id="COG0577">
    <property type="taxonomic scope" value="Bacteria"/>
</dbReference>
<keyword evidence="5 7" id="KW-0472">Membrane</keyword>
<evidence type="ECO:0000256" key="1">
    <source>
        <dbReference type="ARBA" id="ARBA00004651"/>
    </source>
</evidence>